<keyword evidence="4" id="KW-1185">Reference proteome</keyword>
<feature type="binding site" evidence="2">
    <location>
        <position position="346"/>
    </location>
    <ligand>
        <name>L-tryptophan</name>
        <dbReference type="ChEBI" id="CHEBI:57912"/>
    </ligand>
</feature>
<organism evidence="3 4">
    <name type="scientific">Caulobacter zeae</name>
    <dbReference type="NCBI Taxonomy" id="2055137"/>
    <lineage>
        <taxon>Bacteria</taxon>
        <taxon>Pseudomonadati</taxon>
        <taxon>Pseudomonadota</taxon>
        <taxon>Alphaproteobacteria</taxon>
        <taxon>Caulobacterales</taxon>
        <taxon>Caulobacteraceae</taxon>
        <taxon>Caulobacter</taxon>
    </lineage>
</organism>
<dbReference type="PANTHER" id="PTHR43747">
    <property type="entry name" value="FAD-BINDING PROTEIN"/>
    <property type="match status" value="1"/>
</dbReference>
<feature type="binding site" evidence="2">
    <location>
        <position position="350"/>
    </location>
    <ligand>
        <name>FAD</name>
        <dbReference type="ChEBI" id="CHEBI:57692"/>
    </ligand>
</feature>
<keyword evidence="2" id="KW-0274">FAD</keyword>
<dbReference type="PIRSF" id="PIRSF011396">
    <property type="entry name" value="Trp_halogenase"/>
    <property type="match status" value="1"/>
</dbReference>
<dbReference type="PANTHER" id="PTHR43747:SF4">
    <property type="entry name" value="FLAVIN-DEPENDENT TRYPTOPHAN HALOGENASE"/>
    <property type="match status" value="1"/>
</dbReference>
<dbReference type="Gene3D" id="3.50.50.60">
    <property type="entry name" value="FAD/NAD(P)-binding domain"/>
    <property type="match status" value="1"/>
</dbReference>
<proteinExistence type="predicted"/>
<reference evidence="3 4" key="1">
    <citation type="submission" date="2017-12" db="EMBL/GenBank/DDBJ databases">
        <title>The genome sequence of Caulobacter sp. 410.</title>
        <authorList>
            <person name="Gao J."/>
            <person name="Mao X."/>
            <person name="Sun J."/>
        </authorList>
    </citation>
    <scope>NUCLEOTIDE SEQUENCE [LARGE SCALE GENOMIC DNA]</scope>
    <source>
        <strain evidence="3 4">410</strain>
    </source>
</reference>
<dbReference type="InterPro" id="IPR006905">
    <property type="entry name" value="Flavin_halogenase"/>
</dbReference>
<evidence type="ECO:0000313" key="3">
    <source>
        <dbReference type="EMBL" id="PLR22154.1"/>
    </source>
</evidence>
<dbReference type="InterPro" id="IPR050816">
    <property type="entry name" value="Flavin-dep_Halogenase_NPB"/>
</dbReference>
<keyword evidence="2" id="KW-0285">Flavoprotein</keyword>
<feature type="active site" evidence="1">
    <location>
        <position position="79"/>
    </location>
</feature>
<dbReference type="OrthoDB" id="7178350at2"/>
<evidence type="ECO:0000313" key="4">
    <source>
        <dbReference type="Proteomes" id="UP000234479"/>
    </source>
</evidence>
<keyword evidence="2" id="KW-0547">Nucleotide-binding</keyword>
<dbReference type="InterPro" id="IPR036188">
    <property type="entry name" value="FAD/NAD-bd_sf"/>
</dbReference>
<dbReference type="RefSeq" id="WP_101719498.1">
    <property type="nucleotide sequence ID" value="NZ_PJRS01000040.1"/>
</dbReference>
<gene>
    <name evidence="3" type="ORF">SGCZBJ_18880</name>
</gene>
<protein>
    <submittedName>
        <fullName evidence="3">Tryptophan halogenase</fullName>
    </submittedName>
</protein>
<dbReference type="GO" id="GO:0000166">
    <property type="term" value="F:nucleotide binding"/>
    <property type="evidence" value="ECO:0007669"/>
    <property type="project" value="UniProtKB-KW"/>
</dbReference>
<evidence type="ECO:0000256" key="1">
    <source>
        <dbReference type="PIRSR" id="PIRSR011396-1"/>
    </source>
</evidence>
<feature type="binding site" evidence="2">
    <location>
        <position position="191"/>
    </location>
    <ligand>
        <name>FAD</name>
        <dbReference type="ChEBI" id="CHEBI:57692"/>
    </ligand>
</feature>
<dbReference type="SUPFAM" id="SSF51905">
    <property type="entry name" value="FAD/NAD(P)-binding domain"/>
    <property type="match status" value="1"/>
</dbReference>
<dbReference type="InterPro" id="IPR033856">
    <property type="entry name" value="Trp_halogen"/>
</dbReference>
<feature type="binding site" evidence="2">
    <location>
        <begin position="13"/>
        <end position="16"/>
    </location>
    <ligand>
        <name>FAD</name>
        <dbReference type="ChEBI" id="CHEBI:57692"/>
    </ligand>
</feature>
<name>A0A2N5D7W3_9CAUL</name>
<dbReference type="EMBL" id="PJRS01000040">
    <property type="protein sequence ID" value="PLR22154.1"/>
    <property type="molecule type" value="Genomic_DNA"/>
</dbReference>
<dbReference type="GO" id="GO:0004497">
    <property type="term" value="F:monooxygenase activity"/>
    <property type="evidence" value="ECO:0007669"/>
    <property type="project" value="InterPro"/>
</dbReference>
<dbReference type="Pfam" id="PF04820">
    <property type="entry name" value="Trp_halogenase"/>
    <property type="match status" value="1"/>
</dbReference>
<dbReference type="AlphaFoldDB" id="A0A2N5D7W3"/>
<sequence>MDRAIGSIAILGGGTAGWMAAAVLAQVLRGTKTTITLVESAEIPTVGVGEATIPPIVDFLRLLEIDQGQFMAATEGSFKLGIRFDDWRVVGERYWHPFGTFGPSVDRRPFHHVWHRLVAAGDDPRLEAYSLATALGDAGRMAFADGQGLDGQGQGPLGGMRHALHFDAGLVARFLRTYSEQRGVRRLERRVEGATLKDDGFVEALVLDGGERLEADLFIDCSGFRGVLIEGALKTGYEDWSAFLPCDRAVAGLTGRDANPPPFTQAAARPAGWRWRIPLRHRTGNGYVYSSAHVSDDEALADLEGEAGKLLTEPRVLRFTGGRRKAFWNRNVVALGLASGFIEPLESTSIHFVTSGLMKLLDHFPDKDFDGANIADYNKALIAEYEAARDFIVLHYQPTRRDEPFWRERAAATLPPDLAERLALYRGTGRIPHRPTELFTELSWFYVLEGMGVRPQAYDPLVDLSNLSQVREGLAGWRRRVAEIVQAAPLHDAALDQVAGQRRPAA</sequence>
<evidence type="ECO:0000256" key="2">
    <source>
        <dbReference type="PIRSR" id="PIRSR011396-2"/>
    </source>
</evidence>
<dbReference type="Proteomes" id="UP000234479">
    <property type="component" value="Unassembled WGS sequence"/>
</dbReference>
<accession>A0A2N5D7W3</accession>
<comment type="caution">
    <text evidence="3">The sequence shown here is derived from an EMBL/GenBank/DDBJ whole genome shotgun (WGS) entry which is preliminary data.</text>
</comment>
<feature type="binding site" evidence="2">
    <location>
        <position position="337"/>
    </location>
    <ligand>
        <name>FAD</name>
        <dbReference type="ChEBI" id="CHEBI:57692"/>
    </ligand>
</feature>
<feature type="binding site" evidence="2">
    <location>
        <position position="79"/>
    </location>
    <ligand>
        <name>7-chloro-L-tryptophan</name>
        <dbReference type="ChEBI" id="CHEBI:58713"/>
    </ligand>
</feature>